<dbReference type="InterPro" id="IPR000477">
    <property type="entry name" value="RT_dom"/>
</dbReference>
<accession>A0AAW2WU04</accession>
<proteinExistence type="predicted"/>
<protein>
    <submittedName>
        <fullName evidence="2">Ribonuclease H protein</fullName>
    </submittedName>
</protein>
<evidence type="ECO:0000259" key="1">
    <source>
        <dbReference type="PROSITE" id="PS50878"/>
    </source>
</evidence>
<dbReference type="PANTHER" id="PTHR33116:SF76">
    <property type="entry name" value="DUF4283 DOMAIN-CONTAINING PROTEIN"/>
    <property type="match status" value="1"/>
</dbReference>
<dbReference type="EMBL" id="JACGWN010000007">
    <property type="protein sequence ID" value="KAL0444893.1"/>
    <property type="molecule type" value="Genomic_DNA"/>
</dbReference>
<gene>
    <name evidence="2" type="ORF">Slati_2212000</name>
</gene>
<organism evidence="2">
    <name type="scientific">Sesamum latifolium</name>
    <dbReference type="NCBI Taxonomy" id="2727402"/>
    <lineage>
        <taxon>Eukaryota</taxon>
        <taxon>Viridiplantae</taxon>
        <taxon>Streptophyta</taxon>
        <taxon>Embryophyta</taxon>
        <taxon>Tracheophyta</taxon>
        <taxon>Spermatophyta</taxon>
        <taxon>Magnoliopsida</taxon>
        <taxon>eudicotyledons</taxon>
        <taxon>Gunneridae</taxon>
        <taxon>Pentapetalae</taxon>
        <taxon>asterids</taxon>
        <taxon>lamiids</taxon>
        <taxon>Lamiales</taxon>
        <taxon>Pedaliaceae</taxon>
        <taxon>Sesamum</taxon>
    </lineage>
</organism>
<dbReference type="PROSITE" id="PS50878">
    <property type="entry name" value="RT_POL"/>
    <property type="match status" value="1"/>
</dbReference>
<feature type="domain" description="Reverse transcriptase" evidence="1">
    <location>
        <begin position="1"/>
        <end position="81"/>
    </location>
</feature>
<evidence type="ECO:0000313" key="2">
    <source>
        <dbReference type="EMBL" id="KAL0444893.1"/>
    </source>
</evidence>
<dbReference type="AlphaFoldDB" id="A0AAW2WU04"/>
<dbReference type="PANTHER" id="PTHR33116">
    <property type="entry name" value="REVERSE TRANSCRIPTASE ZINC-BINDING DOMAIN-CONTAINING PROTEIN-RELATED-RELATED"/>
    <property type="match status" value="1"/>
</dbReference>
<name>A0AAW2WU04_9LAMI</name>
<reference evidence="2" key="2">
    <citation type="journal article" date="2024" name="Plant">
        <title>Genomic evolution and insights into agronomic trait innovations of Sesamum species.</title>
        <authorList>
            <person name="Miao H."/>
            <person name="Wang L."/>
            <person name="Qu L."/>
            <person name="Liu H."/>
            <person name="Sun Y."/>
            <person name="Le M."/>
            <person name="Wang Q."/>
            <person name="Wei S."/>
            <person name="Zheng Y."/>
            <person name="Lin W."/>
            <person name="Duan Y."/>
            <person name="Cao H."/>
            <person name="Xiong S."/>
            <person name="Wang X."/>
            <person name="Wei L."/>
            <person name="Li C."/>
            <person name="Ma Q."/>
            <person name="Ju M."/>
            <person name="Zhao R."/>
            <person name="Li G."/>
            <person name="Mu C."/>
            <person name="Tian Q."/>
            <person name="Mei H."/>
            <person name="Zhang T."/>
            <person name="Gao T."/>
            <person name="Zhang H."/>
        </authorList>
    </citation>
    <scope>NUCLEOTIDE SEQUENCE</scope>
    <source>
        <strain evidence="2">KEN1</strain>
    </source>
</reference>
<comment type="caution">
    <text evidence="2">The sequence shown here is derived from an EMBL/GenBank/DDBJ whole genome shotgun (WGS) entry which is preliminary data.</text>
</comment>
<sequence length="225" mass="25703">MKLFNLYFADDLLLFCKAEENSVILFHDALHAFAELSRLHANINKSQLILSKSATPVRDRLRAILGFQEGQLPVRYLGLPLISSRLTIDDRKPLLLKVDERLKGWSSLHLSFAARIQLLKSDISALNIYWAMAFILPSGVLKTIEARMKKFLWQGGHNSGAAKVAWVDVCKSLEEGGQGIRRLQPLNRALMSKHFWDIIQCNESSIWVMWITNRYLRHCSVWTAG</sequence>
<reference evidence="2" key="1">
    <citation type="submission" date="2020-06" db="EMBL/GenBank/DDBJ databases">
        <authorList>
            <person name="Li T."/>
            <person name="Hu X."/>
            <person name="Zhang T."/>
            <person name="Song X."/>
            <person name="Zhang H."/>
            <person name="Dai N."/>
            <person name="Sheng W."/>
            <person name="Hou X."/>
            <person name="Wei L."/>
        </authorList>
    </citation>
    <scope>NUCLEOTIDE SEQUENCE</scope>
    <source>
        <strain evidence="2">KEN1</strain>
        <tissue evidence="2">Leaf</tissue>
    </source>
</reference>